<evidence type="ECO:0000313" key="6">
    <source>
        <dbReference type="Proteomes" id="UP000094652"/>
    </source>
</evidence>
<sequence length="379" mass="44604">MKELFLKEMSLYIHIPFCKQKCLYCDFPSYSGKEKFISKYIDALNEEIKSKVNHYKIKSIFIGGGTPSYLNEKELKKLLKCINTLNLEKDLEFTIECNPGSLTEEKLEIMKKYNVNRLSMGLQSTKQSILKEIGRIHTFEEFENNYLLARKIGFKNINIDLMFGLPNQSLEDWKNALNKIVELNPEHISAYSLIIEEGTCFYNLYNQNKLNLPSEDEEREMYLLARKILKENGYYQYEISNFSKEGKECYHNKVYWTLKEYLGLGVSSSSYINGKRIKNIDNIENYIENIDNNKSVNEEIYINNINDNMEEFMFMGLRMIKGIEEEEFKARFKKDIDEVYGLIIVKNIKRELLVRNEGRIYLTPHGIELSNSVMSDFII</sequence>
<keyword evidence="3" id="KW-0963">Cytoplasm</keyword>
<dbReference type="PROSITE" id="PS51918">
    <property type="entry name" value="RADICAL_SAM"/>
    <property type="match status" value="1"/>
</dbReference>
<dbReference type="InterPro" id="IPR023404">
    <property type="entry name" value="rSAM_horseshoe"/>
</dbReference>
<proteinExistence type="inferred from homology"/>
<evidence type="ECO:0000256" key="1">
    <source>
        <dbReference type="ARBA" id="ARBA00006100"/>
    </source>
</evidence>
<dbReference type="Proteomes" id="UP000094652">
    <property type="component" value="Chromosome"/>
</dbReference>
<dbReference type="NCBIfam" id="TIGR00539">
    <property type="entry name" value="hemN_rel"/>
    <property type="match status" value="1"/>
</dbReference>
<dbReference type="SUPFAM" id="SSF102114">
    <property type="entry name" value="Radical SAM enzymes"/>
    <property type="match status" value="1"/>
</dbReference>
<evidence type="ECO:0000256" key="2">
    <source>
        <dbReference type="ARBA" id="ARBA00017228"/>
    </source>
</evidence>
<feature type="domain" description="Radical SAM core" evidence="4">
    <location>
        <begin position="3"/>
        <end position="235"/>
    </location>
</feature>
<comment type="similarity">
    <text evidence="1">Belongs to the anaerobic coproporphyrinogen-III oxidase family. HemW subfamily.</text>
</comment>
<dbReference type="Pfam" id="PF06969">
    <property type="entry name" value="HemN_C"/>
    <property type="match status" value="1"/>
</dbReference>
<dbReference type="SFLD" id="SFLDF00288">
    <property type="entry name" value="HemN-like__clustered_with_nucl"/>
    <property type="match status" value="1"/>
</dbReference>
<dbReference type="PANTHER" id="PTHR13932">
    <property type="entry name" value="COPROPORPHYRINIGEN III OXIDASE"/>
    <property type="match status" value="1"/>
</dbReference>
<keyword evidence="3" id="KW-0408">Iron</keyword>
<keyword evidence="3" id="KW-0349">Heme</keyword>
<dbReference type="InterPro" id="IPR058240">
    <property type="entry name" value="rSAM_sf"/>
</dbReference>
<dbReference type="RefSeq" id="WP_069679130.1">
    <property type="nucleotide sequence ID" value="NZ_CP017253.2"/>
</dbReference>
<comment type="subcellular location">
    <subcellularLocation>
        <location evidence="3">Cytoplasm</location>
    </subcellularLocation>
</comment>
<comment type="function">
    <text evidence="3">Probably acts as a heme chaperone, transferring heme to an unknown acceptor. Binds one molecule of heme per monomer, possibly covalently. Binds 1 [4Fe-4S] cluster. The cluster is coordinated with 3 cysteines and an exchangeable S-adenosyl-L-methionine.</text>
</comment>
<keyword evidence="3" id="KW-0143">Chaperone</keyword>
<dbReference type="Pfam" id="PF04055">
    <property type="entry name" value="Radical_SAM"/>
    <property type="match status" value="1"/>
</dbReference>
<evidence type="ECO:0000313" key="5">
    <source>
        <dbReference type="EMBL" id="AOR22974.1"/>
    </source>
</evidence>
<dbReference type="GO" id="GO:0005737">
    <property type="term" value="C:cytoplasm"/>
    <property type="evidence" value="ECO:0007669"/>
    <property type="project" value="UniProtKB-SubCell"/>
</dbReference>
<dbReference type="SMART" id="SM00729">
    <property type="entry name" value="Elp3"/>
    <property type="match status" value="1"/>
</dbReference>
<reference evidence="6" key="1">
    <citation type="submission" date="2016-09" db="EMBL/GenBank/DDBJ databases">
        <title>Genomics of Clostridium taeniosporum, an organism which forms endospores with ribbon-like appendages.</title>
        <authorList>
            <person name="Walker J.R."/>
        </authorList>
    </citation>
    <scope>NUCLEOTIDE SEQUENCE [LARGE SCALE GENOMIC DNA]</scope>
    <source>
        <strain evidence="6">1/k</strain>
    </source>
</reference>
<keyword evidence="6" id="KW-1185">Reference proteome</keyword>
<dbReference type="AlphaFoldDB" id="A0A1D7XHZ6"/>
<protein>
    <recommendedName>
        <fullName evidence="2 3">Heme chaperone HemW</fullName>
    </recommendedName>
</protein>
<dbReference type="InterPro" id="IPR004559">
    <property type="entry name" value="HemW-like"/>
</dbReference>
<organism evidence="5 6">
    <name type="scientific">Clostridium taeniosporum</name>
    <dbReference type="NCBI Taxonomy" id="394958"/>
    <lineage>
        <taxon>Bacteria</taxon>
        <taxon>Bacillati</taxon>
        <taxon>Bacillota</taxon>
        <taxon>Clostridia</taxon>
        <taxon>Eubacteriales</taxon>
        <taxon>Clostridiaceae</taxon>
        <taxon>Clostridium</taxon>
    </lineage>
</organism>
<evidence type="ECO:0000256" key="3">
    <source>
        <dbReference type="RuleBase" id="RU364116"/>
    </source>
</evidence>
<dbReference type="Gene3D" id="3.80.30.20">
    <property type="entry name" value="tm_1862 like domain"/>
    <property type="match status" value="1"/>
</dbReference>
<dbReference type="EMBL" id="CP017253">
    <property type="protein sequence ID" value="AOR22974.1"/>
    <property type="molecule type" value="Genomic_DNA"/>
</dbReference>
<dbReference type="InterPro" id="IPR006638">
    <property type="entry name" value="Elp3/MiaA/NifB-like_rSAM"/>
</dbReference>
<evidence type="ECO:0000259" key="4">
    <source>
        <dbReference type="PROSITE" id="PS51918"/>
    </source>
</evidence>
<dbReference type="GO" id="GO:0051539">
    <property type="term" value="F:4 iron, 4 sulfur cluster binding"/>
    <property type="evidence" value="ECO:0007669"/>
    <property type="project" value="UniProtKB-UniRule"/>
</dbReference>
<dbReference type="GO" id="GO:0004109">
    <property type="term" value="F:coproporphyrinogen oxidase activity"/>
    <property type="evidence" value="ECO:0007669"/>
    <property type="project" value="InterPro"/>
</dbReference>
<dbReference type="PANTHER" id="PTHR13932:SF5">
    <property type="entry name" value="RADICAL S-ADENOSYL METHIONINE DOMAIN-CONTAINING PROTEIN 1, MITOCHONDRIAL"/>
    <property type="match status" value="1"/>
</dbReference>
<dbReference type="SFLD" id="SFLDF00562">
    <property type="entry name" value="HemN-like__clustered_with_heat"/>
    <property type="match status" value="1"/>
</dbReference>
<dbReference type="SFLD" id="SFLDS00029">
    <property type="entry name" value="Radical_SAM"/>
    <property type="match status" value="1"/>
</dbReference>
<gene>
    <name evidence="5" type="ORF">BGI42_04245</name>
</gene>
<dbReference type="CDD" id="cd01335">
    <property type="entry name" value="Radical_SAM"/>
    <property type="match status" value="1"/>
</dbReference>
<keyword evidence="3" id="KW-0411">Iron-sulfur</keyword>
<dbReference type="InterPro" id="IPR010723">
    <property type="entry name" value="HemN_C"/>
</dbReference>
<keyword evidence="3" id="KW-0004">4Fe-4S</keyword>
<dbReference type="KEGG" id="ctae:BGI42_04245"/>
<name>A0A1D7XHZ6_9CLOT</name>
<dbReference type="STRING" id="394958.BGI42_04245"/>
<keyword evidence="3" id="KW-0479">Metal-binding</keyword>
<dbReference type="InterPro" id="IPR034505">
    <property type="entry name" value="Coproporphyrinogen-III_oxidase"/>
</dbReference>
<dbReference type="SFLD" id="SFLDG01082">
    <property type="entry name" value="B12-binding_domain_containing"/>
    <property type="match status" value="1"/>
</dbReference>
<dbReference type="OrthoDB" id="9808022at2"/>
<dbReference type="SFLD" id="SFLDG01065">
    <property type="entry name" value="anaerobic_coproporphyrinogen-I"/>
    <property type="match status" value="1"/>
</dbReference>
<keyword evidence="3" id="KW-0949">S-adenosyl-L-methionine</keyword>
<dbReference type="GO" id="GO:0006779">
    <property type="term" value="P:porphyrin-containing compound biosynthetic process"/>
    <property type="evidence" value="ECO:0007669"/>
    <property type="project" value="InterPro"/>
</dbReference>
<dbReference type="GO" id="GO:0046872">
    <property type="term" value="F:metal ion binding"/>
    <property type="evidence" value="ECO:0007669"/>
    <property type="project" value="UniProtKB-UniRule"/>
</dbReference>
<dbReference type="InterPro" id="IPR007197">
    <property type="entry name" value="rSAM"/>
</dbReference>
<accession>A0A1D7XHZ6</accession>